<dbReference type="InterPro" id="IPR001932">
    <property type="entry name" value="PPM-type_phosphatase-like_dom"/>
</dbReference>
<feature type="domain" description="PPM-type phosphatase" evidence="2">
    <location>
        <begin position="127"/>
        <end position="554"/>
    </location>
</feature>
<feature type="compositionally biased region" description="Polar residues" evidence="1">
    <location>
        <begin position="85"/>
        <end position="97"/>
    </location>
</feature>
<dbReference type="AlphaFoldDB" id="A0A316U9H1"/>
<feature type="compositionally biased region" description="Basic and acidic residues" evidence="1">
    <location>
        <begin position="268"/>
        <end position="279"/>
    </location>
</feature>
<dbReference type="Gene3D" id="3.60.40.10">
    <property type="entry name" value="PPM-type phosphatase domain"/>
    <property type="match status" value="2"/>
</dbReference>
<dbReference type="InterPro" id="IPR015655">
    <property type="entry name" value="PP2C"/>
</dbReference>
<dbReference type="GO" id="GO:0004722">
    <property type="term" value="F:protein serine/threonine phosphatase activity"/>
    <property type="evidence" value="ECO:0007669"/>
    <property type="project" value="InterPro"/>
</dbReference>
<dbReference type="SMART" id="SM00332">
    <property type="entry name" value="PP2Cc"/>
    <property type="match status" value="1"/>
</dbReference>
<dbReference type="Proteomes" id="UP000245942">
    <property type="component" value="Unassembled WGS sequence"/>
</dbReference>
<feature type="region of interest" description="Disordered" evidence="1">
    <location>
        <begin position="80"/>
        <end position="103"/>
    </location>
</feature>
<accession>A0A316U9H1</accession>
<dbReference type="InterPro" id="IPR036457">
    <property type="entry name" value="PPM-type-like_dom_sf"/>
</dbReference>
<keyword evidence="4" id="KW-1185">Reference proteome</keyword>
<evidence type="ECO:0000313" key="4">
    <source>
        <dbReference type="Proteomes" id="UP000245942"/>
    </source>
</evidence>
<protein>
    <submittedName>
        <fullName evidence="3">Protein serine/threonine phosphatase 2C</fullName>
    </submittedName>
</protein>
<dbReference type="SUPFAM" id="SSF81606">
    <property type="entry name" value="PP2C-like"/>
    <property type="match status" value="1"/>
</dbReference>
<feature type="region of interest" description="Disordered" evidence="1">
    <location>
        <begin position="216"/>
        <end position="309"/>
    </location>
</feature>
<dbReference type="GeneID" id="37013861"/>
<dbReference type="PANTHER" id="PTHR13832:SF589">
    <property type="entry name" value="[PYRUVATE DEHYDROGENASE [ACETYL-TRANSFERRING]]-PHOSPHATASE 2, MITOCHONDRIAL"/>
    <property type="match status" value="1"/>
</dbReference>
<reference evidence="3 4" key="1">
    <citation type="journal article" date="2018" name="Mol. Biol. Evol.">
        <title>Broad Genomic Sampling Reveals a Smut Pathogenic Ancestry of the Fungal Clade Ustilaginomycotina.</title>
        <authorList>
            <person name="Kijpornyongpan T."/>
            <person name="Mondo S.J."/>
            <person name="Barry K."/>
            <person name="Sandor L."/>
            <person name="Lee J."/>
            <person name="Lipzen A."/>
            <person name="Pangilinan J."/>
            <person name="LaButti K."/>
            <person name="Hainaut M."/>
            <person name="Henrissat B."/>
            <person name="Grigoriev I.V."/>
            <person name="Spatafora J.W."/>
            <person name="Aime M.C."/>
        </authorList>
    </citation>
    <scope>NUCLEOTIDE SEQUENCE [LARGE SCALE GENOMIC DNA]</scope>
    <source>
        <strain evidence="3 4">MCA 4718</strain>
    </source>
</reference>
<name>A0A316U9H1_9BASI</name>
<dbReference type="PROSITE" id="PS51746">
    <property type="entry name" value="PPM_2"/>
    <property type="match status" value="1"/>
</dbReference>
<feature type="compositionally biased region" description="Pro residues" evidence="1">
    <location>
        <begin position="286"/>
        <end position="295"/>
    </location>
</feature>
<proteinExistence type="predicted"/>
<dbReference type="EMBL" id="KZ819324">
    <property type="protein sequence ID" value="PWN21917.1"/>
    <property type="molecule type" value="Genomic_DNA"/>
</dbReference>
<feature type="compositionally biased region" description="Low complexity" evidence="1">
    <location>
        <begin position="250"/>
        <end position="260"/>
    </location>
</feature>
<evidence type="ECO:0000256" key="1">
    <source>
        <dbReference type="SAM" id="MobiDB-lite"/>
    </source>
</evidence>
<feature type="region of interest" description="Disordered" evidence="1">
    <location>
        <begin position="345"/>
        <end position="381"/>
    </location>
</feature>
<dbReference type="STRING" id="1684307.A0A316U9H1"/>
<dbReference type="RefSeq" id="XP_025349077.1">
    <property type="nucleotide sequence ID" value="XM_025492127.1"/>
</dbReference>
<evidence type="ECO:0000259" key="2">
    <source>
        <dbReference type="PROSITE" id="PS51746"/>
    </source>
</evidence>
<organism evidence="3 4">
    <name type="scientific">Pseudomicrostroma glucosiphilum</name>
    <dbReference type="NCBI Taxonomy" id="1684307"/>
    <lineage>
        <taxon>Eukaryota</taxon>
        <taxon>Fungi</taxon>
        <taxon>Dikarya</taxon>
        <taxon>Basidiomycota</taxon>
        <taxon>Ustilaginomycotina</taxon>
        <taxon>Exobasidiomycetes</taxon>
        <taxon>Microstromatales</taxon>
        <taxon>Microstromatales incertae sedis</taxon>
        <taxon>Pseudomicrostroma</taxon>
    </lineage>
</organism>
<dbReference type="Pfam" id="PF00481">
    <property type="entry name" value="PP2C"/>
    <property type="match status" value="1"/>
</dbReference>
<feature type="compositionally biased region" description="Basic and acidic residues" evidence="1">
    <location>
        <begin position="351"/>
        <end position="376"/>
    </location>
</feature>
<dbReference type="PANTHER" id="PTHR13832">
    <property type="entry name" value="PROTEIN PHOSPHATASE 2C"/>
    <property type="match status" value="1"/>
</dbReference>
<dbReference type="OrthoDB" id="416093at2759"/>
<sequence>MSLRALLPRTARLQTVARSCSLCHLPDHSLSSLASSSRLHLDFVPPQYCSVASAASSALHSQTRSYKSFVRIRSPSGKGSARVPLTSSVYGHTTSRGTRPYQEDTASVSCLEVNADELRASLRKGGRIATEAERRWHWPDEHEELDEELAAQVNWWGIYDGHGGDYTSRYLAMNLHQIFENVTEDMVTDTVQYTREHGGYFRRFMGGALDRWVQKDELKPVRGGKAGKKPGSEKSKGKASKEQGQDGADGEASSSAAEDQPNTAGASEAERIQAGDRPVHAATASPTPPKKPNAPPAAQWDDNGLTKRIPVPEGMEKESLSLSERATLAFLVADRHILVRHPQLPSADAATHGDAHKGRGIQTRDMEARASKEKAGGDGGGSTASVLTLHSLDAPPVVWYDSQFLMLGAWHVGDTRMLLCPSEDGKAIPLTTLHHPDVASESDRLRRLGAGVVTDSFGEARWMGALANTRALGDGEFKAAGVTPEPEMLSQVIRSDRYSHVTMFSDGISSVMSDQEVVDLARGCTHPQEAAKKILDFAEQLGVEDNATVLVVPLKGWGKIGGSDTTLKQREYRKSKVDVFRDNRQ</sequence>
<feature type="compositionally biased region" description="Basic and acidic residues" evidence="1">
    <location>
        <begin position="230"/>
        <end position="244"/>
    </location>
</feature>
<gene>
    <name evidence="3" type="ORF">BCV69DRAFT_281824</name>
</gene>
<dbReference type="CDD" id="cd00143">
    <property type="entry name" value="PP2Cc"/>
    <property type="match status" value="1"/>
</dbReference>
<evidence type="ECO:0000313" key="3">
    <source>
        <dbReference type="EMBL" id="PWN21917.1"/>
    </source>
</evidence>